<organism evidence="2">
    <name type="scientific">uncultured Caudovirales phage</name>
    <dbReference type="NCBI Taxonomy" id="2100421"/>
    <lineage>
        <taxon>Viruses</taxon>
        <taxon>Duplodnaviria</taxon>
        <taxon>Heunggongvirae</taxon>
        <taxon>Uroviricota</taxon>
        <taxon>Caudoviricetes</taxon>
        <taxon>Peduoviridae</taxon>
        <taxon>Maltschvirus</taxon>
        <taxon>Maltschvirus maltsch</taxon>
    </lineage>
</organism>
<gene>
    <name evidence="2" type="ORF">UFOVP1081_58</name>
    <name evidence="3" type="ORF">UFOVP1433_58</name>
    <name evidence="1" type="ORF">UFOVP553_58</name>
</gene>
<sequence>MAKKLKPPKVWKPIEVECPYCHEWARFVPTSAQLYQSAKDYGPVYLCDNGHEAAWVGCHKGTANPKGRLADKALRMAKMEAHRVFDPMWKRKMQRDGIDQSTAKSAAYGWLGEQMGLSPDQCTIGMFDTAQCARVVAICAPYSSRNR</sequence>
<evidence type="ECO:0000313" key="3">
    <source>
        <dbReference type="EMBL" id="CAB4213097.1"/>
    </source>
</evidence>
<name>A0A6J5QGF5_9CAUD</name>
<dbReference type="EMBL" id="LR796529">
    <property type="protein sequence ID" value="CAB4150000.1"/>
    <property type="molecule type" value="Genomic_DNA"/>
</dbReference>
<evidence type="ECO:0000313" key="2">
    <source>
        <dbReference type="EMBL" id="CAB4183403.1"/>
    </source>
</evidence>
<evidence type="ECO:0000313" key="1">
    <source>
        <dbReference type="EMBL" id="CAB4150000.1"/>
    </source>
</evidence>
<accession>A0A6J5QGF5</accession>
<reference evidence="2" key="1">
    <citation type="submission" date="2020-05" db="EMBL/GenBank/DDBJ databases">
        <authorList>
            <person name="Chiriac C."/>
            <person name="Salcher M."/>
            <person name="Ghai R."/>
            <person name="Kavagutti S V."/>
        </authorList>
    </citation>
    <scope>NUCLEOTIDE SEQUENCE</scope>
</reference>
<dbReference type="InterPro" id="IPR021686">
    <property type="entry name" value="DUF3268"/>
</dbReference>
<dbReference type="EMBL" id="LR797038">
    <property type="protein sequence ID" value="CAB4183403.1"/>
    <property type="molecule type" value="Genomic_DNA"/>
</dbReference>
<proteinExistence type="predicted"/>
<protein>
    <submittedName>
        <fullName evidence="2">Protein of unkown function DUF3268</fullName>
    </submittedName>
</protein>
<dbReference type="Pfam" id="PF11672">
    <property type="entry name" value="DUF3268"/>
    <property type="match status" value="1"/>
</dbReference>
<dbReference type="EMBL" id="LR797392">
    <property type="protein sequence ID" value="CAB4213097.1"/>
    <property type="molecule type" value="Genomic_DNA"/>
</dbReference>